<dbReference type="CDD" id="cd04301">
    <property type="entry name" value="NAT_SF"/>
    <property type="match status" value="1"/>
</dbReference>
<protein>
    <submittedName>
        <fullName evidence="4">Arsenic resistance N-acetyltransferase ArsN2</fullName>
    </submittedName>
</protein>
<comment type="caution">
    <text evidence="4">The sequence shown here is derived from an EMBL/GenBank/DDBJ whole genome shotgun (WGS) entry which is preliminary data.</text>
</comment>
<keyword evidence="1" id="KW-0808">Transferase</keyword>
<dbReference type="Gene3D" id="3.40.630.30">
    <property type="match status" value="1"/>
</dbReference>
<accession>A0ABW0SHD3</accession>
<keyword evidence="5" id="KW-1185">Reference proteome</keyword>
<dbReference type="InterPro" id="IPR016181">
    <property type="entry name" value="Acyl_CoA_acyltransferase"/>
</dbReference>
<evidence type="ECO:0000256" key="2">
    <source>
        <dbReference type="ARBA" id="ARBA00023315"/>
    </source>
</evidence>
<organism evidence="4 5">
    <name type="scientific">Rubellimicrobium aerolatum</name>
    <dbReference type="NCBI Taxonomy" id="490979"/>
    <lineage>
        <taxon>Bacteria</taxon>
        <taxon>Pseudomonadati</taxon>
        <taxon>Pseudomonadota</taxon>
        <taxon>Alphaproteobacteria</taxon>
        <taxon>Rhodobacterales</taxon>
        <taxon>Roseobacteraceae</taxon>
        <taxon>Rubellimicrobium</taxon>
    </lineage>
</organism>
<reference evidence="5" key="1">
    <citation type="journal article" date="2019" name="Int. J. Syst. Evol. Microbiol.">
        <title>The Global Catalogue of Microorganisms (GCM) 10K type strain sequencing project: providing services to taxonomists for standard genome sequencing and annotation.</title>
        <authorList>
            <consortium name="The Broad Institute Genomics Platform"/>
            <consortium name="The Broad Institute Genome Sequencing Center for Infectious Disease"/>
            <person name="Wu L."/>
            <person name="Ma J."/>
        </authorList>
    </citation>
    <scope>NUCLEOTIDE SEQUENCE [LARGE SCALE GENOMIC DNA]</scope>
    <source>
        <strain evidence="5">KACC 11588</strain>
    </source>
</reference>
<dbReference type="SUPFAM" id="SSF55729">
    <property type="entry name" value="Acyl-CoA N-acyltransferases (Nat)"/>
    <property type="match status" value="1"/>
</dbReference>
<evidence type="ECO:0000259" key="3">
    <source>
        <dbReference type="PROSITE" id="PS51186"/>
    </source>
</evidence>
<dbReference type="NCBIfam" id="NF040501">
    <property type="entry name" value="resist_ArsN2"/>
    <property type="match status" value="1"/>
</dbReference>
<dbReference type="Pfam" id="PF00583">
    <property type="entry name" value="Acetyltransf_1"/>
    <property type="match status" value="1"/>
</dbReference>
<name>A0ABW0SHD3_9RHOB</name>
<dbReference type="Proteomes" id="UP001596056">
    <property type="component" value="Unassembled WGS sequence"/>
</dbReference>
<dbReference type="PROSITE" id="PS51186">
    <property type="entry name" value="GNAT"/>
    <property type="match status" value="1"/>
</dbReference>
<dbReference type="PANTHER" id="PTHR43877">
    <property type="entry name" value="AMINOALKYLPHOSPHONATE N-ACETYLTRANSFERASE-RELATED-RELATED"/>
    <property type="match status" value="1"/>
</dbReference>
<evidence type="ECO:0000313" key="4">
    <source>
        <dbReference type="EMBL" id="MFC5568349.1"/>
    </source>
</evidence>
<dbReference type="RefSeq" id="WP_209843492.1">
    <property type="nucleotide sequence ID" value="NZ_JAGGJP010000035.1"/>
</dbReference>
<sequence length="150" mass="15842">MMLGIAPIAGDASDLRAALAAERLPTDDLTEPGRTFLRLVREGATLGFGGYERHGDAALLRSLVVLPAARGQGLGGEAVRLLLHQAAEEGARHAYLLTTSAVPFFERLGFVRVERASAPEAIRASRQAASLCPASAILMARTLDPEGQEP</sequence>
<evidence type="ECO:0000256" key="1">
    <source>
        <dbReference type="ARBA" id="ARBA00022679"/>
    </source>
</evidence>
<dbReference type="EMBL" id="JBHSNA010000038">
    <property type="protein sequence ID" value="MFC5568349.1"/>
    <property type="molecule type" value="Genomic_DNA"/>
</dbReference>
<dbReference type="InterPro" id="IPR000182">
    <property type="entry name" value="GNAT_dom"/>
</dbReference>
<dbReference type="InterPro" id="IPR050832">
    <property type="entry name" value="Bact_Acetyltransf"/>
</dbReference>
<proteinExistence type="predicted"/>
<gene>
    <name evidence="4" type="primary">arsN2</name>
    <name evidence="4" type="ORF">ACFPOC_18275</name>
</gene>
<feature type="domain" description="N-acetyltransferase" evidence="3">
    <location>
        <begin position="1"/>
        <end position="144"/>
    </location>
</feature>
<keyword evidence="2" id="KW-0012">Acyltransferase</keyword>
<evidence type="ECO:0000313" key="5">
    <source>
        <dbReference type="Proteomes" id="UP001596056"/>
    </source>
</evidence>